<dbReference type="EMBL" id="FPCA01000001">
    <property type="protein sequence ID" value="SFU40548.1"/>
    <property type="molecule type" value="Genomic_DNA"/>
</dbReference>
<evidence type="ECO:0000313" key="2">
    <source>
        <dbReference type="EMBL" id="SFU40548.1"/>
    </source>
</evidence>
<proteinExistence type="predicted"/>
<organism evidence="2 3">
    <name type="scientific">Pontibacter akesuensis</name>
    <dbReference type="NCBI Taxonomy" id="388950"/>
    <lineage>
        <taxon>Bacteria</taxon>
        <taxon>Pseudomonadati</taxon>
        <taxon>Bacteroidota</taxon>
        <taxon>Cytophagia</taxon>
        <taxon>Cytophagales</taxon>
        <taxon>Hymenobacteraceae</taxon>
        <taxon>Pontibacter</taxon>
    </lineage>
</organism>
<dbReference type="OrthoDB" id="852344at2"/>
<keyword evidence="1" id="KW-0732">Signal</keyword>
<reference evidence="3" key="1">
    <citation type="submission" date="2016-10" db="EMBL/GenBank/DDBJ databases">
        <authorList>
            <person name="Varghese N."/>
        </authorList>
    </citation>
    <scope>NUCLEOTIDE SEQUENCE [LARGE SCALE GENOMIC DNA]</scope>
    <source>
        <strain evidence="3">DSM 18820</strain>
    </source>
</reference>
<dbReference type="AlphaFoldDB" id="A0A1I7FWJ2"/>
<evidence type="ECO:0000256" key="1">
    <source>
        <dbReference type="SAM" id="SignalP"/>
    </source>
</evidence>
<feature type="signal peptide" evidence="1">
    <location>
        <begin position="1"/>
        <end position="21"/>
    </location>
</feature>
<accession>A0A1I7FWJ2</accession>
<keyword evidence="3" id="KW-1185">Reference proteome</keyword>
<evidence type="ECO:0000313" key="3">
    <source>
        <dbReference type="Proteomes" id="UP000182491"/>
    </source>
</evidence>
<name>A0A1I7FWJ2_9BACT</name>
<sequence length="132" mass="14899">MKRIILASVLALVGVAGQAQRMPVSDDGLDQVVLSFDLTGPAMATIEMKQELQLTEEQYAHIERLNAERFTKLEIAEASFARNPDKRASEVKSIHLQSDRSLQAILTEQQLRQYQVLEGRYDIQLISEKEGE</sequence>
<feature type="chain" id="PRO_5010282398" evidence="1">
    <location>
        <begin position="22"/>
        <end position="132"/>
    </location>
</feature>
<dbReference type="Proteomes" id="UP000182491">
    <property type="component" value="Unassembled WGS sequence"/>
</dbReference>
<dbReference type="RefSeq" id="WP_068839495.1">
    <property type="nucleotide sequence ID" value="NZ_BMXC01000001.1"/>
</dbReference>
<gene>
    <name evidence="2" type="ORF">SAMN04487941_0514</name>
</gene>
<protein>
    <submittedName>
        <fullName evidence="2">Uncharacterized protein</fullName>
    </submittedName>
</protein>